<proteinExistence type="predicted"/>
<evidence type="ECO:0000313" key="2">
    <source>
        <dbReference type="EMBL" id="MDR7277966.1"/>
    </source>
</evidence>
<dbReference type="RefSeq" id="WP_310370583.1">
    <property type="nucleotide sequence ID" value="NZ_JAVDYB010000001.1"/>
</dbReference>
<keyword evidence="3" id="KW-1185">Reference proteome</keyword>
<evidence type="ECO:0000313" key="3">
    <source>
        <dbReference type="Proteomes" id="UP001183643"/>
    </source>
</evidence>
<comment type="caution">
    <text evidence="2">The sequence shown here is derived from an EMBL/GenBank/DDBJ whole genome shotgun (WGS) entry which is preliminary data.</text>
</comment>
<feature type="domain" description="SCO6045-like C-terminal" evidence="1">
    <location>
        <begin position="6"/>
        <end position="88"/>
    </location>
</feature>
<name>A0AAE3YST8_9ACTN</name>
<dbReference type="Pfam" id="PF26136">
    <property type="entry name" value="SCO6045_C"/>
    <property type="match status" value="1"/>
</dbReference>
<dbReference type="Proteomes" id="UP001183643">
    <property type="component" value="Unassembled WGS sequence"/>
</dbReference>
<gene>
    <name evidence="2" type="ORF">J2S41_004744</name>
</gene>
<evidence type="ECO:0000259" key="1">
    <source>
        <dbReference type="Pfam" id="PF26136"/>
    </source>
</evidence>
<dbReference type="EMBL" id="JAVDYB010000001">
    <property type="protein sequence ID" value="MDR7277966.1"/>
    <property type="molecule type" value="Genomic_DNA"/>
</dbReference>
<accession>A0AAE3YST8</accession>
<reference evidence="2" key="1">
    <citation type="submission" date="2023-07" db="EMBL/GenBank/DDBJ databases">
        <title>Sequencing the genomes of 1000 actinobacteria strains.</title>
        <authorList>
            <person name="Klenk H.-P."/>
        </authorList>
    </citation>
    <scope>NUCLEOTIDE SEQUENCE</scope>
    <source>
        <strain evidence="2">DSM 44707</strain>
    </source>
</reference>
<organism evidence="2 3">
    <name type="scientific">Catenuloplanes atrovinosus</name>
    <dbReference type="NCBI Taxonomy" id="137266"/>
    <lineage>
        <taxon>Bacteria</taxon>
        <taxon>Bacillati</taxon>
        <taxon>Actinomycetota</taxon>
        <taxon>Actinomycetes</taxon>
        <taxon>Micromonosporales</taxon>
        <taxon>Micromonosporaceae</taxon>
        <taxon>Catenuloplanes</taxon>
    </lineage>
</organism>
<dbReference type="AlphaFoldDB" id="A0AAE3YST8"/>
<dbReference type="InterPro" id="IPR058711">
    <property type="entry name" value="SCO6045-like_C"/>
</dbReference>
<sequence length="142" mass="15226">MSGDLAARQEALVAALTGGAPIPDGFDARLVGVARQALLRKRAGVAARHWPMLAAGYGTGWTGAFAAWAARRPTAGGLRDGWDFARACGTRGPAAEEELARREAAWVYDGGSEPRPRRFPAVRRTAEVLIVQVAGRTFTRRR</sequence>
<protein>
    <recommendedName>
        <fullName evidence="1">SCO6045-like C-terminal domain-containing protein</fullName>
    </recommendedName>
</protein>